<dbReference type="AlphaFoldDB" id="A0AAU9K176"/>
<accession>A0AAU9K176</accession>
<dbReference type="Proteomes" id="UP001162131">
    <property type="component" value="Unassembled WGS sequence"/>
</dbReference>
<keyword evidence="2" id="KW-1185">Reference proteome</keyword>
<organism evidence="1 2">
    <name type="scientific">Blepharisma stoltei</name>
    <dbReference type="NCBI Taxonomy" id="1481888"/>
    <lineage>
        <taxon>Eukaryota</taxon>
        <taxon>Sar</taxon>
        <taxon>Alveolata</taxon>
        <taxon>Ciliophora</taxon>
        <taxon>Postciliodesmatophora</taxon>
        <taxon>Heterotrichea</taxon>
        <taxon>Heterotrichida</taxon>
        <taxon>Blepharismidae</taxon>
        <taxon>Blepharisma</taxon>
    </lineage>
</organism>
<reference evidence="1" key="1">
    <citation type="submission" date="2021-09" db="EMBL/GenBank/DDBJ databases">
        <authorList>
            <consortium name="AG Swart"/>
            <person name="Singh M."/>
            <person name="Singh A."/>
            <person name="Seah K."/>
            <person name="Emmerich C."/>
        </authorList>
    </citation>
    <scope>NUCLEOTIDE SEQUENCE</scope>
    <source>
        <strain evidence="1">ATCC30299</strain>
    </source>
</reference>
<proteinExistence type="predicted"/>
<evidence type="ECO:0000313" key="2">
    <source>
        <dbReference type="Proteomes" id="UP001162131"/>
    </source>
</evidence>
<protein>
    <submittedName>
        <fullName evidence="1">Uncharacterized protein</fullName>
    </submittedName>
</protein>
<name>A0AAU9K176_9CILI</name>
<sequence length="86" mass="9699">MGVCVCTCNGKMSQKLRNKHRLISFAEKDLKNQKNIIWRMKAERAPVLNIESSTLYTKRGLNHHVITVDTSMQIDKTGSSGSLTVH</sequence>
<comment type="caution">
    <text evidence="1">The sequence shown here is derived from an EMBL/GenBank/DDBJ whole genome shotgun (WGS) entry which is preliminary data.</text>
</comment>
<evidence type="ECO:0000313" key="1">
    <source>
        <dbReference type="EMBL" id="CAG9329382.1"/>
    </source>
</evidence>
<gene>
    <name evidence="1" type="ORF">BSTOLATCC_MIC48202</name>
</gene>
<dbReference type="EMBL" id="CAJZBQ010000047">
    <property type="protein sequence ID" value="CAG9329382.1"/>
    <property type="molecule type" value="Genomic_DNA"/>
</dbReference>